<evidence type="ECO:0000256" key="7">
    <source>
        <dbReference type="SAM" id="Phobius"/>
    </source>
</evidence>
<feature type="transmembrane region" description="Helical" evidence="7">
    <location>
        <begin position="24"/>
        <end position="42"/>
    </location>
</feature>
<comment type="caution">
    <text evidence="8">The sequence shown here is derived from an EMBL/GenBank/DDBJ whole genome shotgun (WGS) entry which is preliminary data.</text>
</comment>
<keyword evidence="5 7" id="KW-1133">Transmembrane helix</keyword>
<name>A0A4Q9GHA0_9HYPH</name>
<comment type="subcellular location">
    <subcellularLocation>
        <location evidence="1">Membrane</location>
        <topology evidence="1">Multi-pass membrane protein</topology>
    </subcellularLocation>
</comment>
<dbReference type="EMBL" id="SIUB01000004">
    <property type="protein sequence ID" value="TBN53523.1"/>
    <property type="molecule type" value="Genomic_DNA"/>
</dbReference>
<dbReference type="PANTHER" id="PTHR12778:SF10">
    <property type="entry name" value="MAJOR FACILITATOR SUPERFAMILY DOMAIN-CONTAINING PROTEIN 3"/>
    <property type="match status" value="1"/>
</dbReference>
<feature type="transmembrane region" description="Helical" evidence="7">
    <location>
        <begin position="54"/>
        <end position="75"/>
    </location>
</feature>
<dbReference type="SUPFAM" id="SSF103473">
    <property type="entry name" value="MFS general substrate transporter"/>
    <property type="match status" value="1"/>
</dbReference>
<dbReference type="GO" id="GO:0016020">
    <property type="term" value="C:membrane"/>
    <property type="evidence" value="ECO:0007669"/>
    <property type="project" value="UniProtKB-SubCell"/>
</dbReference>
<dbReference type="Proteomes" id="UP000291613">
    <property type="component" value="Unassembled WGS sequence"/>
</dbReference>
<evidence type="ECO:0000256" key="2">
    <source>
        <dbReference type="ARBA" id="ARBA00008335"/>
    </source>
</evidence>
<dbReference type="RefSeq" id="WP_131003579.1">
    <property type="nucleotide sequence ID" value="NZ_SIUB01000004.1"/>
</dbReference>
<evidence type="ECO:0000256" key="6">
    <source>
        <dbReference type="ARBA" id="ARBA00023136"/>
    </source>
</evidence>
<proteinExistence type="inferred from homology"/>
<feature type="transmembrane region" description="Helical" evidence="7">
    <location>
        <begin position="279"/>
        <end position="300"/>
    </location>
</feature>
<dbReference type="GO" id="GO:0022857">
    <property type="term" value="F:transmembrane transporter activity"/>
    <property type="evidence" value="ECO:0007669"/>
    <property type="project" value="InterPro"/>
</dbReference>
<comment type="similarity">
    <text evidence="2">Belongs to the major facilitator superfamily.</text>
</comment>
<feature type="transmembrane region" description="Helical" evidence="7">
    <location>
        <begin position="306"/>
        <end position="328"/>
    </location>
</feature>
<dbReference type="InterPro" id="IPR004752">
    <property type="entry name" value="AmpG_permease/AT-1"/>
</dbReference>
<evidence type="ECO:0000313" key="8">
    <source>
        <dbReference type="EMBL" id="TBN53523.1"/>
    </source>
</evidence>
<sequence length="347" mass="36890">MSPADFERREREPFWSALFTDRRIAPALGLGFTSGIPFLLVYSTQSAWLSDAGISIATIGLLSELTLAYKFKFLWAPFLDRYDPPLLGALGRRRGWIVVAQLSVMATLAGIAFGDPAGSLAWTIVFSLALGFAGATLDLVIDGWRITSVRPPEKQAVLSSWTEIGWRVGNLAAGAGALFLSDRIGWRGAYICMGALMLPGMTAAVLAPEPASDKVAHLARAGFVETVWAPIRELWTRLGPMAPAILLLVAGFRMPGYVASAMAVPLFKHQGFSNTDIATVTKLFGFWIALGGTFLAGSLIPRIGMLPSLLIGTVAGSASHLSLAYLAAHGGDGGTAFWTFATAVSLD</sequence>
<dbReference type="AlphaFoldDB" id="A0A4Q9GHA0"/>
<evidence type="ECO:0000313" key="9">
    <source>
        <dbReference type="Proteomes" id="UP000291613"/>
    </source>
</evidence>
<dbReference type="Gene3D" id="1.20.1250.20">
    <property type="entry name" value="MFS general substrate transporter like domains"/>
    <property type="match status" value="1"/>
</dbReference>
<dbReference type="InterPro" id="IPR011701">
    <property type="entry name" value="MFS"/>
</dbReference>
<keyword evidence="4 7" id="KW-0812">Transmembrane</keyword>
<feature type="transmembrane region" description="Helical" evidence="7">
    <location>
        <begin position="120"/>
        <end position="141"/>
    </location>
</feature>
<keyword evidence="6 7" id="KW-0472">Membrane</keyword>
<keyword evidence="3" id="KW-0813">Transport</keyword>
<reference evidence="8 9" key="1">
    <citation type="submission" date="2019-02" db="EMBL/GenBank/DDBJ databases">
        <title>Hansschlegelia quercus sp. nov., a novel methylotrophic bacterium from buds of oak (Quercus robur L.).</title>
        <authorList>
            <person name="Agafonova N.V."/>
            <person name="Kaparullina E.N."/>
            <person name="Grouzdev D.S."/>
            <person name="Doronina N.V."/>
        </authorList>
    </citation>
    <scope>NUCLEOTIDE SEQUENCE [LARGE SCALE GENOMIC DNA]</scope>
    <source>
        <strain evidence="8 9">Dub</strain>
    </source>
</reference>
<evidence type="ECO:0000256" key="4">
    <source>
        <dbReference type="ARBA" id="ARBA00022692"/>
    </source>
</evidence>
<evidence type="ECO:0000256" key="1">
    <source>
        <dbReference type="ARBA" id="ARBA00004141"/>
    </source>
</evidence>
<dbReference type="OrthoDB" id="9787815at2"/>
<accession>A0A4Q9GHA0</accession>
<feature type="transmembrane region" description="Helical" evidence="7">
    <location>
        <begin position="244"/>
        <end position="267"/>
    </location>
</feature>
<feature type="non-terminal residue" evidence="8">
    <location>
        <position position="347"/>
    </location>
</feature>
<protein>
    <submittedName>
        <fullName evidence="8">MFS transporter</fullName>
    </submittedName>
</protein>
<evidence type="ECO:0000256" key="3">
    <source>
        <dbReference type="ARBA" id="ARBA00022448"/>
    </source>
</evidence>
<feature type="transmembrane region" description="Helical" evidence="7">
    <location>
        <begin position="96"/>
        <end position="114"/>
    </location>
</feature>
<gene>
    <name evidence="8" type="ORF">EYR15_10980</name>
</gene>
<dbReference type="PANTHER" id="PTHR12778">
    <property type="entry name" value="SOLUTE CARRIER FAMILY 33 ACETYL-COA TRANSPORTER -RELATED"/>
    <property type="match status" value="1"/>
</dbReference>
<dbReference type="InterPro" id="IPR036259">
    <property type="entry name" value="MFS_trans_sf"/>
</dbReference>
<organism evidence="8 9">
    <name type="scientific">Hansschlegelia quercus</name>
    <dbReference type="NCBI Taxonomy" id="2528245"/>
    <lineage>
        <taxon>Bacteria</taxon>
        <taxon>Pseudomonadati</taxon>
        <taxon>Pseudomonadota</taxon>
        <taxon>Alphaproteobacteria</taxon>
        <taxon>Hyphomicrobiales</taxon>
        <taxon>Methylopilaceae</taxon>
        <taxon>Hansschlegelia</taxon>
    </lineage>
</organism>
<keyword evidence="9" id="KW-1185">Reference proteome</keyword>
<evidence type="ECO:0000256" key="5">
    <source>
        <dbReference type="ARBA" id="ARBA00022989"/>
    </source>
</evidence>
<dbReference type="Pfam" id="PF07690">
    <property type="entry name" value="MFS_1"/>
    <property type="match status" value="1"/>
</dbReference>